<accession>A0AA35QXK7</accession>
<dbReference type="Gene3D" id="3.10.20.10">
    <property type="match status" value="1"/>
</dbReference>
<evidence type="ECO:0000313" key="3">
    <source>
        <dbReference type="EMBL" id="CAI7995294.1"/>
    </source>
</evidence>
<comment type="caution">
    <text evidence="3">The sequence shown here is derived from an EMBL/GenBank/DDBJ whole genome shotgun (WGS) entry which is preliminary data.</text>
</comment>
<dbReference type="PANTHER" id="PTHR30592">
    <property type="entry name" value="FORMATE DEHYDROGENASE"/>
    <property type="match status" value="1"/>
</dbReference>
<dbReference type="InterPro" id="IPR016193">
    <property type="entry name" value="Cytidine_deaminase-like"/>
</dbReference>
<dbReference type="SUPFAM" id="SSF53927">
    <property type="entry name" value="Cytidine deaminase-like"/>
    <property type="match status" value="1"/>
</dbReference>
<dbReference type="NCBIfam" id="NF001943">
    <property type="entry name" value="PRK00724.1-2"/>
    <property type="match status" value="1"/>
</dbReference>
<dbReference type="InterPro" id="IPR003786">
    <property type="entry name" value="FdhD"/>
</dbReference>
<proteinExistence type="inferred from homology"/>
<sequence>MEPTSTKLITRWTDTEPIQIEDELVVEEPLEIRVGQQSLIVVMRTPGHDFELAAGFLYTESLITSGDDIEIIAYCDEEDSGTQSSGLSSLQNIVNVRLTEGLDLDAESGWQRNFHANASCGLCGKMTIESVRQQVQPLNSGFHANQGVFYKLNDQLRKAQSVFEKTGGLHAAGLFDEKGELLIIREDIGRHNAVDKVIGHALLADLVPLEQHILMVSGRASFEIVQKALFARIPIIAAVSAASTLAVDLAEEGNLTLIGFMRGQSMAVYSCPERVHRE</sequence>
<evidence type="ECO:0000313" key="4">
    <source>
        <dbReference type="Proteomes" id="UP001174909"/>
    </source>
</evidence>
<dbReference type="Proteomes" id="UP001174909">
    <property type="component" value="Unassembled WGS sequence"/>
</dbReference>
<dbReference type="EMBL" id="CASHTH010000243">
    <property type="protein sequence ID" value="CAI7995294.1"/>
    <property type="molecule type" value="Genomic_DNA"/>
</dbReference>
<dbReference type="NCBIfam" id="TIGR00129">
    <property type="entry name" value="fdhD_narQ"/>
    <property type="match status" value="1"/>
</dbReference>
<reference evidence="3" key="1">
    <citation type="submission" date="2023-03" db="EMBL/GenBank/DDBJ databases">
        <authorList>
            <person name="Steffen K."/>
            <person name="Cardenas P."/>
        </authorList>
    </citation>
    <scope>NUCLEOTIDE SEQUENCE</scope>
</reference>
<evidence type="ECO:0000256" key="2">
    <source>
        <dbReference type="ARBA" id="ARBA00023150"/>
    </source>
</evidence>
<dbReference type="AlphaFoldDB" id="A0AA35QXK7"/>
<keyword evidence="2" id="KW-0501">Molybdenum cofactor biosynthesis</keyword>
<protein>
    <submittedName>
        <fullName evidence="3">Sulfur carrier protein FdhD</fullName>
    </submittedName>
</protein>
<keyword evidence="4" id="KW-1185">Reference proteome</keyword>
<dbReference type="GO" id="GO:0016783">
    <property type="term" value="F:sulfurtransferase activity"/>
    <property type="evidence" value="ECO:0007669"/>
    <property type="project" value="InterPro"/>
</dbReference>
<organism evidence="3 4">
    <name type="scientific">Geodia barretti</name>
    <name type="common">Barrett's horny sponge</name>
    <dbReference type="NCBI Taxonomy" id="519541"/>
    <lineage>
        <taxon>Eukaryota</taxon>
        <taxon>Metazoa</taxon>
        <taxon>Porifera</taxon>
        <taxon>Demospongiae</taxon>
        <taxon>Heteroscleromorpha</taxon>
        <taxon>Tetractinellida</taxon>
        <taxon>Astrophorina</taxon>
        <taxon>Geodiidae</taxon>
        <taxon>Geodia</taxon>
    </lineage>
</organism>
<dbReference type="GO" id="GO:0006777">
    <property type="term" value="P:Mo-molybdopterin cofactor biosynthetic process"/>
    <property type="evidence" value="ECO:0007669"/>
    <property type="project" value="UniProtKB-KW"/>
</dbReference>
<gene>
    <name evidence="3" type="ORF">GBAR_LOCUS1669</name>
</gene>
<dbReference type="HAMAP" id="MF_00187">
    <property type="entry name" value="FdhD"/>
    <property type="match status" value="1"/>
</dbReference>
<keyword evidence="1" id="KW-0963">Cytoplasm</keyword>
<dbReference type="PIRSF" id="PIRSF015626">
    <property type="entry name" value="FdhD"/>
    <property type="match status" value="1"/>
</dbReference>
<evidence type="ECO:0000256" key="1">
    <source>
        <dbReference type="ARBA" id="ARBA00022490"/>
    </source>
</evidence>
<name>A0AA35QXK7_GEOBA</name>
<dbReference type="Pfam" id="PF02634">
    <property type="entry name" value="FdhD-NarQ"/>
    <property type="match status" value="1"/>
</dbReference>
<dbReference type="Gene3D" id="3.40.140.10">
    <property type="entry name" value="Cytidine Deaminase, domain 2"/>
    <property type="match status" value="1"/>
</dbReference>
<dbReference type="PANTHER" id="PTHR30592:SF1">
    <property type="entry name" value="SULFUR CARRIER PROTEIN FDHD"/>
    <property type="match status" value="1"/>
</dbReference>